<dbReference type="PANTHER" id="PTHR36531">
    <property type="entry name" value="CRISPR-ASSOCIATED EXONUCLEASE CAS4"/>
    <property type="match status" value="1"/>
</dbReference>
<evidence type="ECO:0000313" key="20">
    <source>
        <dbReference type="EnsemblMetazoa" id="PPAI007250-PA"/>
    </source>
</evidence>
<evidence type="ECO:0000256" key="13">
    <source>
        <dbReference type="ARBA" id="ARBA00023004"/>
    </source>
</evidence>
<dbReference type="SUPFAM" id="SSF52540">
    <property type="entry name" value="P-loop containing nucleoside triphosphate hydrolases"/>
    <property type="match status" value="1"/>
</dbReference>
<keyword evidence="5" id="KW-0004">4Fe-4S</keyword>
<dbReference type="EMBL" id="AJVK01059912">
    <property type="status" value="NOT_ANNOTATED_CDS"/>
    <property type="molecule type" value="Genomic_DNA"/>
</dbReference>
<dbReference type="InterPro" id="IPR041677">
    <property type="entry name" value="DNA2/NAM7_AAA_11"/>
</dbReference>
<dbReference type="EnsemblMetazoa" id="PPAI007250-RA">
    <property type="protein sequence ID" value="PPAI007250-PA"/>
    <property type="gene ID" value="PPAI007250"/>
</dbReference>
<keyword evidence="14" id="KW-0411">Iron-sulfur</keyword>
<accession>A0A1B0GPP2</accession>
<keyword evidence="11" id="KW-0347">Helicase</keyword>
<dbReference type="Pfam" id="PF13086">
    <property type="entry name" value="AAA_11"/>
    <property type="match status" value="1"/>
</dbReference>
<keyword evidence="12" id="KW-0067">ATP-binding</keyword>
<evidence type="ECO:0000256" key="14">
    <source>
        <dbReference type="ARBA" id="ARBA00023014"/>
    </source>
</evidence>
<dbReference type="Pfam" id="PF08696">
    <property type="entry name" value="Dna2"/>
    <property type="match status" value="1"/>
</dbReference>
<dbReference type="AlphaFoldDB" id="A0A1B0GPP2"/>
<comment type="subcellular location">
    <subcellularLocation>
        <location evidence="2">Nucleus</location>
    </subcellularLocation>
</comment>
<dbReference type="GO" id="GO:0051539">
    <property type="term" value="F:4 iron, 4 sulfur cluster binding"/>
    <property type="evidence" value="ECO:0007669"/>
    <property type="project" value="UniProtKB-KW"/>
</dbReference>
<comment type="similarity">
    <text evidence="3">Belongs to the DNA2/NAM7 helicase family.</text>
</comment>
<dbReference type="GO" id="GO:0003678">
    <property type="term" value="F:DNA helicase activity"/>
    <property type="evidence" value="ECO:0007669"/>
    <property type="project" value="UniProtKB-EC"/>
</dbReference>
<keyword evidence="15" id="KW-0539">Nucleus</keyword>
<dbReference type="GO" id="GO:0046872">
    <property type="term" value="F:metal ion binding"/>
    <property type="evidence" value="ECO:0007669"/>
    <property type="project" value="UniProtKB-KW"/>
</dbReference>
<keyword evidence="9" id="KW-0547">Nucleotide-binding</keyword>
<comment type="catalytic activity">
    <reaction evidence="17">
        <text>ATP + H2O = ADP + phosphate + H(+)</text>
        <dbReference type="Rhea" id="RHEA:13065"/>
        <dbReference type="ChEBI" id="CHEBI:15377"/>
        <dbReference type="ChEBI" id="CHEBI:15378"/>
        <dbReference type="ChEBI" id="CHEBI:30616"/>
        <dbReference type="ChEBI" id="CHEBI:43474"/>
        <dbReference type="ChEBI" id="CHEBI:456216"/>
        <dbReference type="EC" id="3.6.4.12"/>
    </reaction>
</comment>
<keyword evidence="13" id="KW-0408">Iron</keyword>
<evidence type="ECO:0000256" key="17">
    <source>
        <dbReference type="ARBA" id="ARBA00047995"/>
    </source>
</evidence>
<name>A0A1B0GPP2_PHLPP</name>
<dbReference type="GO" id="GO:0006260">
    <property type="term" value="P:DNA replication"/>
    <property type="evidence" value="ECO:0007669"/>
    <property type="project" value="UniProtKB-KW"/>
</dbReference>
<evidence type="ECO:0000256" key="7">
    <source>
        <dbReference type="ARBA" id="ARBA00022722"/>
    </source>
</evidence>
<dbReference type="InterPro" id="IPR014808">
    <property type="entry name" value="DNA_replication_fac_Dna2_N"/>
</dbReference>
<evidence type="ECO:0000256" key="9">
    <source>
        <dbReference type="ARBA" id="ARBA00022741"/>
    </source>
</evidence>
<evidence type="ECO:0000313" key="21">
    <source>
        <dbReference type="Proteomes" id="UP000092462"/>
    </source>
</evidence>
<feature type="domain" description="DNA replication factor Dna2 N-terminal" evidence="18">
    <location>
        <begin position="25"/>
        <end position="54"/>
    </location>
</feature>
<dbReference type="GO" id="GO:0016787">
    <property type="term" value="F:hydrolase activity"/>
    <property type="evidence" value="ECO:0007669"/>
    <property type="project" value="UniProtKB-KW"/>
</dbReference>
<proteinExistence type="inferred from homology"/>
<keyword evidence="8" id="KW-0479">Metal-binding</keyword>
<organism evidence="20 21">
    <name type="scientific">Phlebotomus papatasi</name>
    <name type="common">Sandfly</name>
    <dbReference type="NCBI Taxonomy" id="29031"/>
    <lineage>
        <taxon>Eukaryota</taxon>
        <taxon>Metazoa</taxon>
        <taxon>Ecdysozoa</taxon>
        <taxon>Arthropoda</taxon>
        <taxon>Hexapoda</taxon>
        <taxon>Insecta</taxon>
        <taxon>Pterygota</taxon>
        <taxon>Neoptera</taxon>
        <taxon>Endopterygota</taxon>
        <taxon>Diptera</taxon>
        <taxon>Nematocera</taxon>
        <taxon>Psychodoidea</taxon>
        <taxon>Psychodidae</taxon>
        <taxon>Phlebotomus</taxon>
        <taxon>Phlebotomus</taxon>
    </lineage>
</organism>
<comment type="cofactor">
    <cofactor evidence="1">
        <name>[4Fe-4S] cluster</name>
        <dbReference type="ChEBI" id="CHEBI:49883"/>
    </cofactor>
</comment>
<dbReference type="VEuPathDB" id="VectorBase:PPAPM1_006823"/>
<keyword evidence="10" id="KW-0378">Hydrolase</keyword>
<dbReference type="EC" id="3.6.4.12" evidence="4"/>
<evidence type="ECO:0000256" key="12">
    <source>
        <dbReference type="ARBA" id="ARBA00022840"/>
    </source>
</evidence>
<dbReference type="Proteomes" id="UP000092462">
    <property type="component" value="Unassembled WGS sequence"/>
</dbReference>
<evidence type="ECO:0000259" key="19">
    <source>
        <dbReference type="Pfam" id="PF13086"/>
    </source>
</evidence>
<evidence type="ECO:0000256" key="1">
    <source>
        <dbReference type="ARBA" id="ARBA00001966"/>
    </source>
</evidence>
<evidence type="ECO:0000256" key="10">
    <source>
        <dbReference type="ARBA" id="ARBA00022801"/>
    </source>
</evidence>
<evidence type="ECO:0000256" key="11">
    <source>
        <dbReference type="ARBA" id="ARBA00022806"/>
    </source>
</evidence>
<keyword evidence="6" id="KW-0235">DNA replication</keyword>
<dbReference type="GO" id="GO:0004518">
    <property type="term" value="F:nuclease activity"/>
    <property type="evidence" value="ECO:0007669"/>
    <property type="project" value="UniProtKB-KW"/>
</dbReference>
<dbReference type="VEuPathDB" id="VectorBase:PPAI007250"/>
<sequence length="541" mass="62223">MSNNLSITKMWKPMPLFQKWDNFGGTIESVQDIEENIWMPQLGLKGKVDVGVRVRKRTPGGVEVVKTIPMELKTGRATFSLEHRGQLTLYQMMMGEFHRDTESGLLLYLREGILRELQPTWNEVRDLIMMRNRFIGYLASEKIYMNDEEPEFKLPEPISHPTACSSCPLNTICSVFLLKSDQKDLVTPQHYLHKVLEKVTEHLSEMDADYFINWVHIVFYEHFHEHETFSHERIWTKTPEAREVEGFTLAYLVILTNPTLQGNRYVTEFHVDKSRPGGSKRDCLTAGFSLGDYLIVSTSQKIAVATGTVLSIDPWSICLSLERDLRALYRHEVFHIDRFESKMSMTFNLTNLGAMLENTERSNELRRLIVEKIPPKGSPEVQRITHEAFWNLNDDQMDAIVKSVHLQEYMLLEGLPGTGKTETIIAIVRYFHRQGKSVLITSHTNAAVDNFLERLIPFDVPFMRLGSVSRISPKLHHYTESFLTRECSTVDDLDVAFYRCGIVGVTCMGCNHPLLIQRQFDLCIVDEAIFLTITIQKSLGN</sequence>
<protein>
    <recommendedName>
        <fullName evidence="4">DNA helicase</fullName>
        <ecNumber evidence="4">3.6.4.12</ecNumber>
    </recommendedName>
</protein>
<dbReference type="InterPro" id="IPR027417">
    <property type="entry name" value="P-loop_NTPase"/>
</dbReference>
<keyword evidence="7" id="KW-0540">Nuclease</keyword>
<evidence type="ECO:0000256" key="8">
    <source>
        <dbReference type="ARBA" id="ARBA00022723"/>
    </source>
</evidence>
<evidence type="ECO:0000256" key="15">
    <source>
        <dbReference type="ARBA" id="ARBA00023242"/>
    </source>
</evidence>
<evidence type="ECO:0000256" key="4">
    <source>
        <dbReference type="ARBA" id="ARBA00012551"/>
    </source>
</evidence>
<evidence type="ECO:0000259" key="18">
    <source>
        <dbReference type="Pfam" id="PF08696"/>
    </source>
</evidence>
<dbReference type="Gene3D" id="3.40.50.300">
    <property type="entry name" value="P-loop containing nucleotide triphosphate hydrolases"/>
    <property type="match status" value="1"/>
</dbReference>
<evidence type="ECO:0000256" key="16">
    <source>
        <dbReference type="ARBA" id="ARBA00023268"/>
    </source>
</evidence>
<reference evidence="20" key="1">
    <citation type="submission" date="2022-08" db="UniProtKB">
        <authorList>
            <consortium name="EnsemblMetazoa"/>
        </authorList>
    </citation>
    <scope>IDENTIFICATION</scope>
    <source>
        <strain evidence="20">Israel</strain>
    </source>
</reference>
<keyword evidence="21" id="KW-1185">Reference proteome</keyword>
<evidence type="ECO:0000256" key="6">
    <source>
        <dbReference type="ARBA" id="ARBA00022705"/>
    </source>
</evidence>
<evidence type="ECO:0000256" key="3">
    <source>
        <dbReference type="ARBA" id="ARBA00007913"/>
    </source>
</evidence>
<dbReference type="InterPro" id="IPR051827">
    <property type="entry name" value="Cas4_exonuclease"/>
</dbReference>
<evidence type="ECO:0000256" key="2">
    <source>
        <dbReference type="ARBA" id="ARBA00004123"/>
    </source>
</evidence>
<dbReference type="InterPro" id="IPR011604">
    <property type="entry name" value="PDDEXK-like_dom_sf"/>
</dbReference>
<dbReference type="GO" id="GO:0005524">
    <property type="term" value="F:ATP binding"/>
    <property type="evidence" value="ECO:0007669"/>
    <property type="project" value="UniProtKB-KW"/>
</dbReference>
<dbReference type="GO" id="GO:0005634">
    <property type="term" value="C:nucleus"/>
    <property type="evidence" value="ECO:0007669"/>
    <property type="project" value="UniProtKB-SubCell"/>
</dbReference>
<keyword evidence="16" id="KW-0511">Multifunctional enzyme</keyword>
<evidence type="ECO:0000256" key="5">
    <source>
        <dbReference type="ARBA" id="ARBA00022485"/>
    </source>
</evidence>
<dbReference type="PANTHER" id="PTHR36531:SF6">
    <property type="entry name" value="DNA REPLICATION ATP-DEPENDENT HELICASE_NUCLEASE DNA2"/>
    <property type="match status" value="1"/>
</dbReference>
<feature type="domain" description="DNA2/NAM7 helicase helicase" evidence="19">
    <location>
        <begin position="391"/>
        <end position="486"/>
    </location>
</feature>
<dbReference type="Gene3D" id="3.90.320.10">
    <property type="match status" value="1"/>
</dbReference>